<reference evidence="2 3" key="1">
    <citation type="submission" date="2019-06" db="EMBL/GenBank/DDBJ databases">
        <title>Sequencing the genomes of 1000 actinobacteria strains.</title>
        <authorList>
            <person name="Klenk H.-P."/>
        </authorList>
    </citation>
    <scope>NUCLEOTIDE SEQUENCE [LARGE SCALE GENOMIC DNA]</scope>
    <source>
        <strain evidence="2 3">DSM 17305</strain>
    </source>
</reference>
<protein>
    <submittedName>
        <fullName evidence="2">Uncharacterized protein</fullName>
    </submittedName>
</protein>
<organism evidence="2 3">
    <name type="scientific">Kribbella jejuensis</name>
    <dbReference type="NCBI Taxonomy" id="236068"/>
    <lineage>
        <taxon>Bacteria</taxon>
        <taxon>Bacillati</taxon>
        <taxon>Actinomycetota</taxon>
        <taxon>Actinomycetes</taxon>
        <taxon>Propionibacteriales</taxon>
        <taxon>Kribbellaceae</taxon>
        <taxon>Kribbella</taxon>
    </lineage>
</organism>
<evidence type="ECO:0000313" key="3">
    <source>
        <dbReference type="Proteomes" id="UP000316298"/>
    </source>
</evidence>
<feature type="compositionally biased region" description="Low complexity" evidence="1">
    <location>
        <begin position="145"/>
        <end position="160"/>
    </location>
</feature>
<feature type="compositionally biased region" description="Basic and acidic residues" evidence="1">
    <location>
        <begin position="211"/>
        <end position="222"/>
    </location>
</feature>
<keyword evidence="3" id="KW-1185">Reference proteome</keyword>
<feature type="compositionally biased region" description="Basic residues" evidence="1">
    <location>
        <begin position="22"/>
        <end position="37"/>
    </location>
</feature>
<accession>A0A542D9I2</accession>
<feature type="compositionally biased region" description="Gly residues" evidence="1">
    <location>
        <begin position="117"/>
        <end position="128"/>
    </location>
</feature>
<evidence type="ECO:0000313" key="2">
    <source>
        <dbReference type="EMBL" id="TQI99732.1"/>
    </source>
</evidence>
<evidence type="ECO:0000256" key="1">
    <source>
        <dbReference type="SAM" id="MobiDB-lite"/>
    </source>
</evidence>
<feature type="compositionally biased region" description="Gly residues" evidence="1">
    <location>
        <begin position="315"/>
        <end position="336"/>
    </location>
</feature>
<feature type="compositionally biased region" description="Basic and acidic residues" evidence="1">
    <location>
        <begin position="64"/>
        <end position="89"/>
    </location>
</feature>
<dbReference type="Proteomes" id="UP000316298">
    <property type="component" value="Unassembled WGS sequence"/>
</dbReference>
<dbReference type="EMBL" id="VFMM01000004">
    <property type="protein sequence ID" value="TQI99732.1"/>
    <property type="molecule type" value="Genomic_DNA"/>
</dbReference>
<sequence length="336" mass="34135">MDGTAGEGTPDGGRTPGGHGTAGRRRGGRTGRTRPRTAPRGGTVVAAGRTATVRQHCGNGRARRMGDVRRAGTGRRDVAAGPHGEDKTADGAAEWHGGGDGTDSHGETALREREGTPDGGRTPGGHGTAGRRRGGRTGRTRPRTAPRSGTVVATGRTATVKQHCGNGRARRMGDVRRAGTGRRDVAAGPHGEDKTADGAAEWHGGGGGTGRHGETALREREGGAGAPAGTATAARRWRHGGGGTGWQRHGGWRPTPGEHGGGGGAGMARRGQPDDAAGTGRTGPWWRLRGRRQRGHGSGGTAVTGPGWRRRHGGWGRTPGRGGVGGRQGRHGGVVG</sequence>
<feature type="compositionally biased region" description="Basic and acidic residues" evidence="1">
    <location>
        <begin position="171"/>
        <end position="196"/>
    </location>
</feature>
<feature type="compositionally biased region" description="Gly residues" evidence="1">
    <location>
        <begin position="1"/>
        <end position="21"/>
    </location>
</feature>
<dbReference type="AlphaFoldDB" id="A0A542D9I2"/>
<comment type="caution">
    <text evidence="2">The sequence shown here is derived from an EMBL/GenBank/DDBJ whole genome shotgun (WGS) entry which is preliminary data.</text>
</comment>
<feature type="compositionally biased region" description="Basic and acidic residues" evidence="1">
    <location>
        <begin position="102"/>
        <end position="116"/>
    </location>
</feature>
<feature type="compositionally biased region" description="Basic residues" evidence="1">
    <location>
        <begin position="129"/>
        <end position="144"/>
    </location>
</feature>
<feature type="region of interest" description="Disordered" evidence="1">
    <location>
        <begin position="1"/>
        <end position="336"/>
    </location>
</feature>
<proteinExistence type="predicted"/>
<name>A0A542D9I2_9ACTN</name>
<gene>
    <name evidence="2" type="ORF">FB475_6719</name>
</gene>
<feature type="compositionally biased region" description="Low complexity" evidence="1">
    <location>
        <begin position="246"/>
        <end position="257"/>
    </location>
</feature>